<protein>
    <recommendedName>
        <fullName evidence="3">DUF2283 domain-containing protein</fullName>
    </recommendedName>
</protein>
<evidence type="ECO:0008006" key="3">
    <source>
        <dbReference type="Google" id="ProtNLM"/>
    </source>
</evidence>
<dbReference type="EMBL" id="QRNJ01000054">
    <property type="protein sequence ID" value="RHK36356.1"/>
    <property type="molecule type" value="Genomic_DNA"/>
</dbReference>
<evidence type="ECO:0000313" key="2">
    <source>
        <dbReference type="Proteomes" id="UP000283497"/>
    </source>
</evidence>
<organism evidence="1 2">
    <name type="scientific">Anaerobutyricum hallii</name>
    <dbReference type="NCBI Taxonomy" id="39488"/>
    <lineage>
        <taxon>Bacteria</taxon>
        <taxon>Bacillati</taxon>
        <taxon>Bacillota</taxon>
        <taxon>Clostridia</taxon>
        <taxon>Lachnospirales</taxon>
        <taxon>Lachnospiraceae</taxon>
        <taxon>Anaerobutyricum</taxon>
    </lineage>
</organism>
<dbReference type="AlphaFoldDB" id="A0A415G506"/>
<proteinExistence type="predicted"/>
<dbReference type="RefSeq" id="WP_118314944.1">
    <property type="nucleotide sequence ID" value="NZ_CAUEJX010000001.1"/>
</dbReference>
<reference evidence="1 2" key="1">
    <citation type="submission" date="2018-08" db="EMBL/GenBank/DDBJ databases">
        <title>A genome reference for cultivated species of the human gut microbiota.</title>
        <authorList>
            <person name="Zou Y."/>
            <person name="Xue W."/>
            <person name="Luo G."/>
        </authorList>
    </citation>
    <scope>NUCLEOTIDE SEQUENCE [LARGE SCALE GENOMIC DNA]</scope>
    <source>
        <strain evidence="1 2">AF45-14BH</strain>
    </source>
</reference>
<comment type="caution">
    <text evidence="1">The sequence shown here is derived from an EMBL/GenBank/DDBJ whole genome shotgun (WGS) entry which is preliminary data.</text>
</comment>
<name>A0A415G506_9FIRM</name>
<sequence>MIQVKNYSYYYDKKYDDLLITFNARIPTYSDEVHNNIYLIYSEEDDSVIGTQIMYFKKRSLETLKKYLPRFLFDTVEELKLEVE</sequence>
<gene>
    <name evidence="1" type="ORF">DW068_12495</name>
</gene>
<accession>A0A415G506</accession>
<dbReference type="Proteomes" id="UP000283497">
    <property type="component" value="Unassembled WGS sequence"/>
</dbReference>
<evidence type="ECO:0000313" key="1">
    <source>
        <dbReference type="EMBL" id="RHK36356.1"/>
    </source>
</evidence>